<dbReference type="EnsemblMetazoa" id="GBRI043269-RA">
    <property type="protein sequence ID" value="GBRI043269-PA"/>
    <property type="gene ID" value="GBRI043269"/>
</dbReference>
<keyword evidence="2" id="KW-1185">Reference proteome</keyword>
<evidence type="ECO:0000313" key="1">
    <source>
        <dbReference type="EnsemblMetazoa" id="GBRI043269-PA"/>
    </source>
</evidence>
<dbReference type="Proteomes" id="UP000091820">
    <property type="component" value="Unassembled WGS sequence"/>
</dbReference>
<name>A0A1A9X3V2_9MUSC</name>
<reference evidence="2" key="1">
    <citation type="submission" date="2014-03" db="EMBL/GenBank/DDBJ databases">
        <authorList>
            <person name="Aksoy S."/>
            <person name="Warren W."/>
            <person name="Wilson R.K."/>
        </authorList>
    </citation>
    <scope>NUCLEOTIDE SEQUENCE [LARGE SCALE GENOMIC DNA]</scope>
    <source>
        <strain evidence="2">IAEA</strain>
    </source>
</reference>
<proteinExistence type="predicted"/>
<protein>
    <submittedName>
        <fullName evidence="1">Uncharacterized protein</fullName>
    </submittedName>
</protein>
<reference evidence="1" key="2">
    <citation type="submission" date="2020-05" db="UniProtKB">
        <authorList>
            <consortium name="EnsemblMetazoa"/>
        </authorList>
    </citation>
    <scope>IDENTIFICATION</scope>
    <source>
        <strain evidence="1">IAEA</strain>
    </source>
</reference>
<sequence length="216" mass="25115">MKIITNLNLKDIYEHIDHKELQYENVEIDTKWDEFSAMKHEILLNIFIKLGPSVVDLKFHSFSTLSMPNDVLPNLKTLDLSYNERVDERAPVDLNKFSRLKSLLMPVRSTVNTDNLLSQLMANSTQMTGMQLEKLSFGDGYPLASILDTLDIDEVIDEEYRTAILESLPKESSLKVLYNDDIDYDDDNDYDDYDDDFMDECNWYLENLALMDILYG</sequence>
<dbReference type="AlphaFoldDB" id="A0A1A9X3V2"/>
<evidence type="ECO:0000313" key="2">
    <source>
        <dbReference type="Proteomes" id="UP000091820"/>
    </source>
</evidence>
<accession>A0A1A9X3V2</accession>
<organism evidence="1 2">
    <name type="scientific">Glossina brevipalpis</name>
    <dbReference type="NCBI Taxonomy" id="37001"/>
    <lineage>
        <taxon>Eukaryota</taxon>
        <taxon>Metazoa</taxon>
        <taxon>Ecdysozoa</taxon>
        <taxon>Arthropoda</taxon>
        <taxon>Hexapoda</taxon>
        <taxon>Insecta</taxon>
        <taxon>Pterygota</taxon>
        <taxon>Neoptera</taxon>
        <taxon>Endopterygota</taxon>
        <taxon>Diptera</taxon>
        <taxon>Brachycera</taxon>
        <taxon>Muscomorpha</taxon>
        <taxon>Hippoboscoidea</taxon>
        <taxon>Glossinidae</taxon>
        <taxon>Glossina</taxon>
    </lineage>
</organism>
<dbReference type="VEuPathDB" id="VectorBase:GBRI043269"/>